<keyword evidence="5" id="KW-0732">Signal</keyword>
<organism evidence="11 12">
    <name type="scientific">Sinomicrobium oceani</name>
    <dbReference type="NCBI Taxonomy" id="1150368"/>
    <lineage>
        <taxon>Bacteria</taxon>
        <taxon>Pseudomonadati</taxon>
        <taxon>Bacteroidota</taxon>
        <taxon>Flavobacteriia</taxon>
        <taxon>Flavobacteriales</taxon>
        <taxon>Flavobacteriaceae</taxon>
        <taxon>Sinomicrobium</taxon>
    </lineage>
</organism>
<dbReference type="EMBL" id="FPJE01000003">
    <property type="protein sequence ID" value="SFW24801.1"/>
    <property type="molecule type" value="Genomic_DNA"/>
</dbReference>
<reference evidence="11 12" key="1">
    <citation type="submission" date="2016-11" db="EMBL/GenBank/DDBJ databases">
        <authorList>
            <person name="Jaros S."/>
            <person name="Januszkiewicz K."/>
            <person name="Wedrychowicz H."/>
        </authorList>
    </citation>
    <scope>NUCLEOTIDE SEQUENCE [LARGE SCALE GENOMIC DNA]</scope>
    <source>
        <strain evidence="11 12">CGMCC 1.12145</strain>
    </source>
</reference>
<evidence type="ECO:0000256" key="6">
    <source>
        <dbReference type="ARBA" id="ARBA00023136"/>
    </source>
</evidence>
<dbReference type="InterPro" id="IPR023997">
    <property type="entry name" value="TonB-dep_OMP_SusC/RagA_CS"/>
</dbReference>
<dbReference type="Gene3D" id="2.170.130.10">
    <property type="entry name" value="TonB-dependent receptor, plug domain"/>
    <property type="match status" value="1"/>
</dbReference>
<dbReference type="Proteomes" id="UP000182248">
    <property type="component" value="Unassembled WGS sequence"/>
</dbReference>
<dbReference type="InterPro" id="IPR008969">
    <property type="entry name" value="CarboxyPept-like_regulatory"/>
</dbReference>
<keyword evidence="7 8" id="KW-0998">Cell outer membrane</keyword>
<keyword evidence="12" id="KW-1185">Reference proteome</keyword>
<dbReference type="OrthoDB" id="9768177at2"/>
<evidence type="ECO:0000256" key="8">
    <source>
        <dbReference type="PROSITE-ProRule" id="PRU01360"/>
    </source>
</evidence>
<dbReference type="InterPro" id="IPR036942">
    <property type="entry name" value="Beta-barrel_TonB_sf"/>
</dbReference>
<dbReference type="SUPFAM" id="SSF49464">
    <property type="entry name" value="Carboxypeptidase regulatory domain-like"/>
    <property type="match status" value="1"/>
</dbReference>
<dbReference type="FunFam" id="2.170.130.10:FF:000003">
    <property type="entry name" value="SusC/RagA family TonB-linked outer membrane protein"/>
    <property type="match status" value="1"/>
</dbReference>
<evidence type="ECO:0000313" key="11">
    <source>
        <dbReference type="EMBL" id="SFW24801.1"/>
    </source>
</evidence>
<keyword evidence="6 8" id="KW-0472">Membrane</keyword>
<comment type="similarity">
    <text evidence="8">Belongs to the TonB-dependent receptor family.</text>
</comment>
<gene>
    <name evidence="11" type="ORF">SAMN02927921_00685</name>
</gene>
<dbReference type="NCBIfam" id="TIGR04056">
    <property type="entry name" value="OMP_RagA_SusC"/>
    <property type="match status" value="1"/>
</dbReference>
<dbReference type="InterPro" id="IPR037066">
    <property type="entry name" value="Plug_dom_sf"/>
</dbReference>
<dbReference type="Gene3D" id="2.40.170.20">
    <property type="entry name" value="TonB-dependent receptor, beta-barrel domain"/>
    <property type="match status" value="1"/>
</dbReference>
<dbReference type="Gene3D" id="2.60.40.1120">
    <property type="entry name" value="Carboxypeptidase-like, regulatory domain"/>
    <property type="match status" value="1"/>
</dbReference>
<proteinExistence type="inferred from homology"/>
<dbReference type="GO" id="GO:0044718">
    <property type="term" value="P:siderophore transmembrane transport"/>
    <property type="evidence" value="ECO:0007669"/>
    <property type="project" value="TreeGrafter"/>
</dbReference>
<sequence length="1080" mass="120576">MKKTGFSAFTALWQNTICILLLSSVTGLLYAGNVTSSEGGEVGDVLFFLSVTGQVTADTDGMPLAGASIMEKGTSNGVVADFDGNYSIEVSGPDAVLVVSYVGFKKKEVPVNGQDVVNIQLQEDLAQLDEVVVVGYGEQKRETITGSVATVQSKDLAKSPTVNVSNAIAGRMPGVIATQNSGEPGNDDSNIRIRGANSFGDTSPLVVVDGIPARQGGFSRINPADIESISVLKDASAAIYGARAANGVILVTTKRGSDGKPKLSYNYNLGFSQPTVIPDLANASQYAEMRNDLEIYKLPASEWGAATTAFQQTGSYTRANGNTVTAPFLPDDFQKFRDGSDPWGHPDTDWFGATFKDWSKQERHNVQLTGGNENMRFLTSLGYQKQDAYYKNSATNYEQFDIRINLDAKINDYISTQIGVLGRQEDRNYPTKSASAIFRMLMRGNPTQPAYWPNGMPGPDIEYGENPVVITTDQTGYDRDRRYYFQTNGKLEIKIPGVEGLKLTGTAAVDKYIQQKKRWETPWYLYTWQGDYEADGETPLLVAGKRGPAEPNLRQENQDQLNILLGGIITYDRKFGDHQLNLLAGVNRETIRNDNFFAFRRYFISTVIDQMFAGGDAEKDNGGDAWERARLNYFGRVGYNYKEKYLAEFLWRYDGSYMFPDDSRYGFFPGVMLGWRISEEEFWKNNVEVVNYLKLRASWGQMGNDNIYFDANGDGTKTLQEYQYYSTYGFGSYIVDGNVMKSLFESRVPNTMITWEEANNYNIGLDGQLFNGKLNFELDMFLNKRNSILWRRNASVPQTTGMTLPAENIGKVENRGWEFNVGYNGTAGEVQYNVSVNGGYAKNKIKFWDEAPGAPAWQRSTGSAIDAGLYYLYDGVFKDEQDIANNTLDYSDITNTLRPGDMKYKDYDGDGKITPDDRVRRDRNNQPTFQGGLNLGAQYKDFDISILFQGAAGGELRVGTDESGAIGNYLLDFYKDRWTVDNPSSVHPRITDRSDQYYSFDNTYWLRSTNYIRLKNVELGYNLPAEVGDKIGVSSLRVYLSGMNLVTWSKIKVLDPESVNSIGHYYPQSRIVNMGVSVTF</sequence>
<name>A0A1K1MNZ5_9FLAO</name>
<evidence type="ECO:0000256" key="2">
    <source>
        <dbReference type="ARBA" id="ARBA00022448"/>
    </source>
</evidence>
<keyword evidence="4 8" id="KW-0812">Transmembrane</keyword>
<evidence type="ECO:0000256" key="3">
    <source>
        <dbReference type="ARBA" id="ARBA00022452"/>
    </source>
</evidence>
<feature type="region of interest" description="Disordered" evidence="9">
    <location>
        <begin position="906"/>
        <end position="926"/>
    </location>
</feature>
<keyword evidence="2 8" id="KW-0813">Transport</keyword>
<evidence type="ECO:0000256" key="1">
    <source>
        <dbReference type="ARBA" id="ARBA00004571"/>
    </source>
</evidence>
<dbReference type="SUPFAM" id="SSF56935">
    <property type="entry name" value="Porins"/>
    <property type="match status" value="1"/>
</dbReference>
<dbReference type="InterPro" id="IPR023996">
    <property type="entry name" value="TonB-dep_OMP_SusC/RagA"/>
</dbReference>
<dbReference type="PANTHER" id="PTHR30069">
    <property type="entry name" value="TONB-DEPENDENT OUTER MEMBRANE RECEPTOR"/>
    <property type="match status" value="1"/>
</dbReference>
<evidence type="ECO:0000256" key="5">
    <source>
        <dbReference type="ARBA" id="ARBA00022729"/>
    </source>
</evidence>
<evidence type="ECO:0000259" key="10">
    <source>
        <dbReference type="Pfam" id="PF07715"/>
    </source>
</evidence>
<dbReference type="RefSeq" id="WP_083564777.1">
    <property type="nucleotide sequence ID" value="NZ_FPJE01000003.1"/>
</dbReference>
<protein>
    <submittedName>
        <fullName evidence="11">TonB-linked outer membrane protein, SusC/RagA family</fullName>
    </submittedName>
</protein>
<dbReference type="NCBIfam" id="TIGR04057">
    <property type="entry name" value="SusC_RagA_signa"/>
    <property type="match status" value="1"/>
</dbReference>
<dbReference type="GO" id="GO:0015344">
    <property type="term" value="F:siderophore uptake transmembrane transporter activity"/>
    <property type="evidence" value="ECO:0007669"/>
    <property type="project" value="TreeGrafter"/>
</dbReference>
<feature type="compositionally biased region" description="Basic and acidic residues" evidence="9">
    <location>
        <begin position="906"/>
        <end position="924"/>
    </location>
</feature>
<dbReference type="PROSITE" id="PS52016">
    <property type="entry name" value="TONB_DEPENDENT_REC_3"/>
    <property type="match status" value="1"/>
</dbReference>
<evidence type="ECO:0000313" key="12">
    <source>
        <dbReference type="Proteomes" id="UP000182248"/>
    </source>
</evidence>
<evidence type="ECO:0000256" key="4">
    <source>
        <dbReference type="ARBA" id="ARBA00022692"/>
    </source>
</evidence>
<dbReference type="STRING" id="1150368.SAMN02927921_00685"/>
<dbReference type="InterPro" id="IPR012910">
    <property type="entry name" value="Plug_dom"/>
</dbReference>
<feature type="domain" description="TonB-dependent receptor plug" evidence="10">
    <location>
        <begin position="142"/>
        <end position="248"/>
    </location>
</feature>
<evidence type="ECO:0000256" key="7">
    <source>
        <dbReference type="ARBA" id="ARBA00023237"/>
    </source>
</evidence>
<accession>A0A1K1MNZ5</accession>
<dbReference type="Pfam" id="PF13715">
    <property type="entry name" value="CarbopepD_reg_2"/>
    <property type="match status" value="1"/>
</dbReference>
<dbReference type="AlphaFoldDB" id="A0A1K1MNZ5"/>
<dbReference type="PANTHER" id="PTHR30069:SF29">
    <property type="entry name" value="HEMOGLOBIN AND HEMOGLOBIN-HAPTOGLOBIN-BINDING PROTEIN 1-RELATED"/>
    <property type="match status" value="1"/>
</dbReference>
<keyword evidence="3 8" id="KW-1134">Transmembrane beta strand</keyword>
<dbReference type="GO" id="GO:0009279">
    <property type="term" value="C:cell outer membrane"/>
    <property type="evidence" value="ECO:0007669"/>
    <property type="project" value="UniProtKB-SubCell"/>
</dbReference>
<dbReference type="InterPro" id="IPR039426">
    <property type="entry name" value="TonB-dep_rcpt-like"/>
</dbReference>
<evidence type="ECO:0000256" key="9">
    <source>
        <dbReference type="SAM" id="MobiDB-lite"/>
    </source>
</evidence>
<dbReference type="Pfam" id="PF07715">
    <property type="entry name" value="Plug"/>
    <property type="match status" value="1"/>
</dbReference>
<comment type="subcellular location">
    <subcellularLocation>
        <location evidence="1 8">Cell outer membrane</location>
        <topology evidence="1 8">Multi-pass membrane protein</topology>
    </subcellularLocation>
</comment>